<dbReference type="InterPro" id="IPR050278">
    <property type="entry name" value="Serine_Prot_S9B/DPPIV"/>
</dbReference>
<sequence>MEIWEKPVNLGTNIQFMFFPARATGYLLLIVLFIWAQTAIAQKLQWSADGNRFYSFSDQGISSIDPVHPENNKVFMTQKELTPAGATGALSVQSFTISPDGGRILLFANTQRVWRENTRGDYWIFDRGAQKLTQLGRGLPAASLMFAKFSPDGKKVAYVSKHNIYIEDLQDQKRTAVTGDGTDRIINGTFDWAYEEEFGCQDGFRWSPDGSRIAYWKLDARNIRNFLMINNTDSLYPFTIPVEYPKVGQNPSACTIWLFDIANGKTSQAAIEGDPVQHYIPRMEWTPRGESVILQQLNRQQNDSRIFLVDAASAKARQIYHETDAAWIDIKSRWNDNDPSGWDWVNANGEFLWLSEKNGWRQIYKLDLTGKETLITREAYDVIQFNLFDAPTQTIYFAASPENATQNYLYKISLKGGKAVRVTPASLKGTNKYTISPNGKIAILNHSSATELANGAIVSLPDHRELAKARRVLAANAGDPKTEFFKLKTADGIELDGWMVKPVPFDPQKKYPVVFYVYGEPASQTVLDKYGTGKNFLYNGSMANDGYVYISLENRGAPAPKGSQWRKAIYRNIGRINIRDQAMGAKEILKWDFIDSSRVAVWGWSGGGSSTLNLLFQYPEIYKTGIAIAAVTNQLLYDNIYQERYMGVPVSSNEDFVKGSPITYARNLRGNLLYIHGTGDDNVHYQNAEMLINELIRQGKQFQLMSYPNRTHSISEGEGTGAHLSALYTHYLKAHCPPGGQ</sequence>
<protein>
    <submittedName>
        <fullName evidence="3">Dipeptidyl-peptidase-4</fullName>
    </submittedName>
</protein>
<dbReference type="InterPro" id="IPR002469">
    <property type="entry name" value="Peptidase_S9B_N"/>
</dbReference>
<evidence type="ECO:0000313" key="4">
    <source>
        <dbReference type="Proteomes" id="UP000198757"/>
    </source>
</evidence>
<gene>
    <name evidence="3" type="ORF">SAMN04487894_107105</name>
</gene>
<dbReference type="STRING" id="1285928.SAMN04487894_107105"/>
<feature type="domain" description="Peptidase S9 prolyl oligopeptidase catalytic" evidence="1">
    <location>
        <begin position="542"/>
        <end position="734"/>
    </location>
</feature>
<evidence type="ECO:0000259" key="2">
    <source>
        <dbReference type="Pfam" id="PF00930"/>
    </source>
</evidence>
<dbReference type="InterPro" id="IPR001375">
    <property type="entry name" value="Peptidase_S9_cat"/>
</dbReference>
<dbReference type="EMBL" id="FMZO01000007">
    <property type="protein sequence ID" value="SDD24388.1"/>
    <property type="molecule type" value="Genomic_DNA"/>
</dbReference>
<keyword evidence="4" id="KW-1185">Reference proteome</keyword>
<dbReference type="Proteomes" id="UP000198757">
    <property type="component" value="Unassembled WGS sequence"/>
</dbReference>
<reference evidence="4" key="1">
    <citation type="submission" date="2016-10" db="EMBL/GenBank/DDBJ databases">
        <authorList>
            <person name="Varghese N."/>
            <person name="Submissions S."/>
        </authorList>
    </citation>
    <scope>NUCLEOTIDE SEQUENCE [LARGE SCALE GENOMIC DNA]</scope>
    <source>
        <strain evidence="4">DSM 25811 / CCM 8410 / LMG 26954 / E90</strain>
    </source>
</reference>
<dbReference type="GO" id="GO:0006508">
    <property type="term" value="P:proteolysis"/>
    <property type="evidence" value="ECO:0007669"/>
    <property type="project" value="InterPro"/>
</dbReference>
<dbReference type="GO" id="GO:0008239">
    <property type="term" value="F:dipeptidyl-peptidase activity"/>
    <property type="evidence" value="ECO:0007669"/>
    <property type="project" value="TreeGrafter"/>
</dbReference>
<name>A0A1G6T5N9_NIADE</name>
<dbReference type="GO" id="GO:0008236">
    <property type="term" value="F:serine-type peptidase activity"/>
    <property type="evidence" value="ECO:0007669"/>
    <property type="project" value="InterPro"/>
</dbReference>
<accession>A0A1G6T5N9</accession>
<evidence type="ECO:0000259" key="1">
    <source>
        <dbReference type="Pfam" id="PF00326"/>
    </source>
</evidence>
<proteinExistence type="predicted"/>
<evidence type="ECO:0000313" key="3">
    <source>
        <dbReference type="EMBL" id="SDD24388.1"/>
    </source>
</evidence>
<dbReference type="AlphaFoldDB" id="A0A1G6T5N9"/>
<organism evidence="3 4">
    <name type="scientific">Niabella drilacis (strain DSM 25811 / CCM 8410 / CCUG 62505 / LMG 26954 / E90)</name>
    <dbReference type="NCBI Taxonomy" id="1285928"/>
    <lineage>
        <taxon>Bacteria</taxon>
        <taxon>Pseudomonadati</taxon>
        <taxon>Bacteroidota</taxon>
        <taxon>Chitinophagia</taxon>
        <taxon>Chitinophagales</taxon>
        <taxon>Chitinophagaceae</taxon>
        <taxon>Niabella</taxon>
    </lineage>
</organism>
<dbReference type="Gene3D" id="3.40.50.1820">
    <property type="entry name" value="alpha/beta hydrolase"/>
    <property type="match status" value="1"/>
</dbReference>
<dbReference type="SUPFAM" id="SSF53474">
    <property type="entry name" value="alpha/beta-Hydrolases"/>
    <property type="match status" value="1"/>
</dbReference>
<dbReference type="PANTHER" id="PTHR11731:SF193">
    <property type="entry name" value="DIPEPTIDYL PEPTIDASE 9"/>
    <property type="match status" value="1"/>
</dbReference>
<feature type="domain" description="Dipeptidylpeptidase IV N-terminal" evidence="2">
    <location>
        <begin position="98"/>
        <end position="449"/>
    </location>
</feature>
<dbReference type="Gene3D" id="2.140.10.30">
    <property type="entry name" value="Dipeptidylpeptidase IV, N-terminal domain"/>
    <property type="match status" value="1"/>
</dbReference>
<dbReference type="SUPFAM" id="SSF82171">
    <property type="entry name" value="DPP6 N-terminal domain-like"/>
    <property type="match status" value="1"/>
</dbReference>
<dbReference type="Pfam" id="PF00930">
    <property type="entry name" value="DPPIV_N"/>
    <property type="match status" value="1"/>
</dbReference>
<dbReference type="InterPro" id="IPR029058">
    <property type="entry name" value="AB_hydrolase_fold"/>
</dbReference>
<dbReference type="PANTHER" id="PTHR11731">
    <property type="entry name" value="PROTEASE FAMILY S9B,C DIPEPTIDYL-PEPTIDASE IV-RELATED"/>
    <property type="match status" value="1"/>
</dbReference>
<dbReference type="Pfam" id="PF00326">
    <property type="entry name" value="Peptidase_S9"/>
    <property type="match status" value="1"/>
</dbReference>